<evidence type="ECO:0000313" key="1">
    <source>
        <dbReference type="EMBL" id="MBB6073000.1"/>
    </source>
</evidence>
<gene>
    <name evidence="1" type="ORF">HNQ61_004666</name>
</gene>
<sequence length="280" mass="30797">MALSTLIRRRGSALVLSVVLLCGCGEQPAQTPEGSPAWIVERFYGREPWPGQARYIGGELAPYANQPSPGSQRPADARVTIRPIRQDTHEAVFAVTLGDATSVQDAYLFLNNQGDGWQLVAYRMLWLPPLFYEMADSLAARPDPDEQSRRTLRAMRLATASDSVLRAHFLANRAGFNALVQHTMALADSSPVQADSYEQGSPPPPADQLRVRDDLRALDLDMATRDRNAPGCLLFHIGGMMDNSVGYLYAPSGCRVPAMTPGPFIYVEQIAPGWYLYKTT</sequence>
<reference evidence="1 2" key="1">
    <citation type="submission" date="2020-08" db="EMBL/GenBank/DDBJ databases">
        <title>Genomic Encyclopedia of Type Strains, Phase IV (KMG-IV): sequencing the most valuable type-strain genomes for metagenomic binning, comparative biology and taxonomic classification.</title>
        <authorList>
            <person name="Goeker M."/>
        </authorList>
    </citation>
    <scope>NUCLEOTIDE SEQUENCE [LARGE SCALE GENOMIC DNA]</scope>
    <source>
        <strain evidence="1 2">DSM 29007</strain>
    </source>
</reference>
<name>A0A841H4Q2_9BACT</name>
<organism evidence="1 2">
    <name type="scientific">Longimicrobium terrae</name>
    <dbReference type="NCBI Taxonomy" id="1639882"/>
    <lineage>
        <taxon>Bacteria</taxon>
        <taxon>Pseudomonadati</taxon>
        <taxon>Gemmatimonadota</taxon>
        <taxon>Longimicrobiia</taxon>
        <taxon>Longimicrobiales</taxon>
        <taxon>Longimicrobiaceae</taxon>
        <taxon>Longimicrobium</taxon>
    </lineage>
</organism>
<dbReference type="AlphaFoldDB" id="A0A841H4Q2"/>
<accession>A0A841H4Q2</accession>
<dbReference type="Proteomes" id="UP000582837">
    <property type="component" value="Unassembled WGS sequence"/>
</dbReference>
<proteinExistence type="predicted"/>
<protein>
    <submittedName>
        <fullName evidence="1">Uncharacterized protein</fullName>
    </submittedName>
</protein>
<comment type="caution">
    <text evidence="1">The sequence shown here is derived from an EMBL/GenBank/DDBJ whole genome shotgun (WGS) entry which is preliminary data.</text>
</comment>
<dbReference type="RefSeq" id="WP_170040043.1">
    <property type="nucleotide sequence ID" value="NZ_JABDTL010000002.1"/>
</dbReference>
<dbReference type="EMBL" id="JACHIA010000020">
    <property type="protein sequence ID" value="MBB6073000.1"/>
    <property type="molecule type" value="Genomic_DNA"/>
</dbReference>
<evidence type="ECO:0000313" key="2">
    <source>
        <dbReference type="Proteomes" id="UP000582837"/>
    </source>
</evidence>
<keyword evidence="2" id="KW-1185">Reference proteome</keyword>